<evidence type="ECO:0000256" key="2">
    <source>
        <dbReference type="ARBA" id="ARBA00008873"/>
    </source>
</evidence>
<sequence>MSEHQHDHDPGHRTASNGSLTALAVTFALTATIFLAQVIGGLLSGSLALLSDAMHMLSDSTGLLIALVALLIGRRAATPRATYGYRRVEVLAALVNAAVVSAVSVWIVIRAVGRIGGHESIDTGMMLVVAVVGLLANLISALILMRRQHESLNMRGAYLHVLSDLVGSVAVIIAGLIIHFTGWLAADTIASLFIAALVLPRALRLLAESLSVLMNHTPRGVDTREVEAALVGLPGVTAVHDLHIWSTDGTKPLATCHLVVDDMNVSDGGILAAAQTRLQDFGIEHSTIQIEQDGHVHHEEVC</sequence>
<evidence type="ECO:0000256" key="8">
    <source>
        <dbReference type="SAM" id="Phobius"/>
    </source>
</evidence>
<evidence type="ECO:0000256" key="4">
    <source>
        <dbReference type="ARBA" id="ARBA00022692"/>
    </source>
</evidence>
<keyword evidence="6" id="KW-0406">Ion transport</keyword>
<feature type="transmembrane region" description="Helical" evidence="8">
    <location>
        <begin position="60"/>
        <end position="78"/>
    </location>
</feature>
<dbReference type="SUPFAM" id="SSF160240">
    <property type="entry name" value="Cation efflux protein cytoplasmic domain-like"/>
    <property type="match status" value="1"/>
</dbReference>
<dbReference type="Pfam" id="PF16916">
    <property type="entry name" value="ZT_dimer"/>
    <property type="match status" value="1"/>
</dbReference>
<accession>A0A8I0HQM7</accession>
<protein>
    <submittedName>
        <fullName evidence="11">Cation transporter</fullName>
    </submittedName>
</protein>
<evidence type="ECO:0000313" key="11">
    <source>
        <dbReference type="EMBL" id="MBD8031314.1"/>
    </source>
</evidence>
<feature type="domain" description="Cation efflux protein transmembrane" evidence="9">
    <location>
        <begin position="24"/>
        <end position="214"/>
    </location>
</feature>
<feature type="transmembrane region" description="Helical" evidence="8">
    <location>
        <begin position="124"/>
        <end position="145"/>
    </location>
</feature>
<dbReference type="NCBIfam" id="TIGR01297">
    <property type="entry name" value="CDF"/>
    <property type="match status" value="1"/>
</dbReference>
<gene>
    <name evidence="11" type="ORF">H9627_13495</name>
</gene>
<organism evidence="11 12">
    <name type="scientific">Corynebacterium gallinarum</name>
    <dbReference type="NCBI Taxonomy" id="2762214"/>
    <lineage>
        <taxon>Bacteria</taxon>
        <taxon>Bacillati</taxon>
        <taxon>Actinomycetota</taxon>
        <taxon>Actinomycetes</taxon>
        <taxon>Mycobacteriales</taxon>
        <taxon>Corynebacteriaceae</taxon>
        <taxon>Corynebacterium</taxon>
    </lineage>
</organism>
<evidence type="ECO:0000259" key="10">
    <source>
        <dbReference type="Pfam" id="PF16916"/>
    </source>
</evidence>
<dbReference type="PANTHER" id="PTHR11562:SF17">
    <property type="entry name" value="RE54080P-RELATED"/>
    <property type="match status" value="1"/>
</dbReference>
<comment type="subcellular location">
    <subcellularLocation>
        <location evidence="1">Membrane</location>
        <topology evidence="1">Multi-pass membrane protein</topology>
    </subcellularLocation>
</comment>
<dbReference type="Gene3D" id="1.20.1510.10">
    <property type="entry name" value="Cation efflux protein transmembrane domain"/>
    <property type="match status" value="1"/>
</dbReference>
<evidence type="ECO:0000313" key="12">
    <source>
        <dbReference type="Proteomes" id="UP000650224"/>
    </source>
</evidence>
<dbReference type="GO" id="GO:0005385">
    <property type="term" value="F:zinc ion transmembrane transporter activity"/>
    <property type="evidence" value="ECO:0007669"/>
    <property type="project" value="TreeGrafter"/>
</dbReference>
<dbReference type="InterPro" id="IPR058533">
    <property type="entry name" value="Cation_efflux_TM"/>
</dbReference>
<keyword evidence="12" id="KW-1185">Reference proteome</keyword>
<dbReference type="SUPFAM" id="SSF161111">
    <property type="entry name" value="Cation efflux protein transmembrane domain-like"/>
    <property type="match status" value="1"/>
</dbReference>
<dbReference type="Proteomes" id="UP000650224">
    <property type="component" value="Unassembled WGS sequence"/>
</dbReference>
<feature type="transmembrane region" description="Helical" evidence="8">
    <location>
        <begin position="90"/>
        <end position="112"/>
    </location>
</feature>
<evidence type="ECO:0000256" key="7">
    <source>
        <dbReference type="ARBA" id="ARBA00023136"/>
    </source>
</evidence>
<feature type="transmembrane region" description="Helical" evidence="8">
    <location>
        <begin position="184"/>
        <end position="203"/>
    </location>
</feature>
<feature type="domain" description="Cation efflux protein cytoplasmic" evidence="10">
    <location>
        <begin position="218"/>
        <end position="292"/>
    </location>
</feature>
<proteinExistence type="inferred from homology"/>
<dbReference type="GO" id="GO:0005886">
    <property type="term" value="C:plasma membrane"/>
    <property type="evidence" value="ECO:0007669"/>
    <property type="project" value="TreeGrafter"/>
</dbReference>
<dbReference type="EMBL" id="JACSPR010000014">
    <property type="protein sequence ID" value="MBD8031314.1"/>
    <property type="molecule type" value="Genomic_DNA"/>
</dbReference>
<comment type="caution">
    <text evidence="11">The sequence shown here is derived from an EMBL/GenBank/DDBJ whole genome shotgun (WGS) entry which is preliminary data.</text>
</comment>
<comment type="similarity">
    <text evidence="2">Belongs to the cation diffusion facilitator (CDF) transporter (TC 2.A.4) family. SLC30A subfamily.</text>
</comment>
<keyword evidence="7 8" id="KW-0472">Membrane</keyword>
<dbReference type="InterPro" id="IPR036837">
    <property type="entry name" value="Cation_efflux_CTD_sf"/>
</dbReference>
<evidence type="ECO:0000259" key="9">
    <source>
        <dbReference type="Pfam" id="PF01545"/>
    </source>
</evidence>
<dbReference type="InterPro" id="IPR002524">
    <property type="entry name" value="Cation_efflux"/>
</dbReference>
<name>A0A8I0HQM7_9CORY</name>
<dbReference type="InterPro" id="IPR027470">
    <property type="entry name" value="Cation_efflux_CTD"/>
</dbReference>
<dbReference type="RefSeq" id="WP_191734549.1">
    <property type="nucleotide sequence ID" value="NZ_JACSPR010000014.1"/>
</dbReference>
<dbReference type="AlphaFoldDB" id="A0A8I0HQM7"/>
<evidence type="ECO:0000256" key="6">
    <source>
        <dbReference type="ARBA" id="ARBA00023065"/>
    </source>
</evidence>
<dbReference type="InterPro" id="IPR027469">
    <property type="entry name" value="Cation_efflux_TMD_sf"/>
</dbReference>
<dbReference type="PANTHER" id="PTHR11562">
    <property type="entry name" value="CATION EFFLUX PROTEIN/ ZINC TRANSPORTER"/>
    <property type="match status" value="1"/>
</dbReference>
<evidence type="ECO:0000256" key="3">
    <source>
        <dbReference type="ARBA" id="ARBA00022448"/>
    </source>
</evidence>
<keyword evidence="5 8" id="KW-1133">Transmembrane helix</keyword>
<evidence type="ECO:0000256" key="1">
    <source>
        <dbReference type="ARBA" id="ARBA00004141"/>
    </source>
</evidence>
<feature type="transmembrane region" description="Helical" evidence="8">
    <location>
        <begin position="20"/>
        <end position="40"/>
    </location>
</feature>
<reference evidence="11 12" key="1">
    <citation type="submission" date="2020-08" db="EMBL/GenBank/DDBJ databases">
        <title>A Genomic Blueprint of the Chicken Gut Microbiome.</title>
        <authorList>
            <person name="Gilroy R."/>
            <person name="Ravi A."/>
            <person name="Getino M."/>
            <person name="Pursley I."/>
            <person name="Horton D.L."/>
            <person name="Alikhan N.-F."/>
            <person name="Baker D."/>
            <person name="Gharbi K."/>
            <person name="Hall N."/>
            <person name="Watson M."/>
            <person name="Adriaenssens E.M."/>
            <person name="Foster-Nyarko E."/>
            <person name="Jarju S."/>
            <person name="Secka A."/>
            <person name="Antonio M."/>
            <person name="Oren A."/>
            <person name="Chaudhuri R."/>
            <person name="La Ragione R.M."/>
            <person name="Hildebrand F."/>
            <person name="Pallen M.J."/>
        </authorList>
    </citation>
    <scope>NUCLEOTIDE SEQUENCE [LARGE SCALE GENOMIC DNA]</scope>
    <source>
        <strain evidence="11 12">Sa1YVA5</strain>
    </source>
</reference>
<keyword evidence="4 8" id="KW-0812">Transmembrane</keyword>
<dbReference type="Pfam" id="PF01545">
    <property type="entry name" value="Cation_efflux"/>
    <property type="match status" value="1"/>
</dbReference>
<evidence type="ECO:0000256" key="5">
    <source>
        <dbReference type="ARBA" id="ARBA00022989"/>
    </source>
</evidence>
<dbReference type="InterPro" id="IPR050681">
    <property type="entry name" value="CDF/SLC30A"/>
</dbReference>
<keyword evidence="3" id="KW-0813">Transport</keyword>
<feature type="transmembrane region" description="Helical" evidence="8">
    <location>
        <begin position="157"/>
        <end position="178"/>
    </location>
</feature>